<feature type="region of interest" description="Disordered" evidence="1">
    <location>
        <begin position="1"/>
        <end position="48"/>
    </location>
</feature>
<dbReference type="AlphaFoldDB" id="A0A9P1GRQ9"/>
<dbReference type="Proteomes" id="UP001152797">
    <property type="component" value="Unassembled WGS sequence"/>
</dbReference>
<protein>
    <submittedName>
        <fullName evidence="2">Uncharacterized protein</fullName>
    </submittedName>
</protein>
<dbReference type="EMBL" id="CAMXCT010006784">
    <property type="protein sequence ID" value="CAI4020011.1"/>
    <property type="molecule type" value="Genomic_DNA"/>
</dbReference>
<gene>
    <name evidence="2" type="ORF">C1SCF055_LOCUS44464</name>
</gene>
<evidence type="ECO:0000313" key="3">
    <source>
        <dbReference type="EMBL" id="CAL4807323.1"/>
    </source>
</evidence>
<dbReference type="EMBL" id="CAMXCT030006784">
    <property type="protein sequence ID" value="CAL4807323.1"/>
    <property type="molecule type" value="Genomic_DNA"/>
</dbReference>
<reference evidence="2" key="1">
    <citation type="submission" date="2022-10" db="EMBL/GenBank/DDBJ databases">
        <authorList>
            <person name="Chen Y."/>
            <person name="Dougan E. K."/>
            <person name="Chan C."/>
            <person name="Rhodes N."/>
            <person name="Thang M."/>
        </authorList>
    </citation>
    <scope>NUCLEOTIDE SEQUENCE</scope>
</reference>
<sequence>MRRRLEKWSQGWVTPANRQPRQRTGAPRDGFNSSLSSEAVGHDASQTSVSISSSSQDAVFHCHTEPTFRAAEVEATVRFVQAMYCLYPAKMWANQEDSQHVEPSFLPCSIQMAKEALHLQNDFKKVMSIHLNKVTDVALLQGQAEEADSSAIPLWLSAPSPVNRRTPELASEDTDLSELFLWDLPPIPFGQLPTCEPSLPSRWQVPQKVPAGRWVQGRPLGDFDRSNVQLDDLISLGLLPLHPCMGRLPLPSPVARSEHEGYLVDTCAWVQRAKQSNPPEMKSLLVIWVGTSVEMARSSGRGCRLRQEGVPTVLAFSGATEASEQRKEILRCRAEVLGLW</sequence>
<evidence type="ECO:0000313" key="4">
    <source>
        <dbReference type="Proteomes" id="UP001152797"/>
    </source>
</evidence>
<reference evidence="3 4" key="2">
    <citation type="submission" date="2024-05" db="EMBL/GenBank/DDBJ databases">
        <authorList>
            <person name="Chen Y."/>
            <person name="Shah S."/>
            <person name="Dougan E. K."/>
            <person name="Thang M."/>
            <person name="Chan C."/>
        </authorList>
    </citation>
    <scope>NUCLEOTIDE SEQUENCE [LARGE SCALE GENOMIC DNA]</scope>
</reference>
<dbReference type="OrthoDB" id="431021at2759"/>
<keyword evidence="4" id="KW-1185">Reference proteome</keyword>
<evidence type="ECO:0000256" key="1">
    <source>
        <dbReference type="SAM" id="MobiDB-lite"/>
    </source>
</evidence>
<accession>A0A9P1GRQ9</accession>
<organism evidence="2">
    <name type="scientific">Cladocopium goreaui</name>
    <dbReference type="NCBI Taxonomy" id="2562237"/>
    <lineage>
        <taxon>Eukaryota</taxon>
        <taxon>Sar</taxon>
        <taxon>Alveolata</taxon>
        <taxon>Dinophyceae</taxon>
        <taxon>Suessiales</taxon>
        <taxon>Symbiodiniaceae</taxon>
        <taxon>Cladocopium</taxon>
    </lineage>
</organism>
<evidence type="ECO:0000313" key="2">
    <source>
        <dbReference type="EMBL" id="CAI4020011.1"/>
    </source>
</evidence>
<name>A0A9P1GRQ9_9DINO</name>
<comment type="caution">
    <text evidence="2">The sequence shown here is derived from an EMBL/GenBank/DDBJ whole genome shotgun (WGS) entry which is preliminary data.</text>
</comment>
<proteinExistence type="predicted"/>
<dbReference type="EMBL" id="CAMXCT020006784">
    <property type="protein sequence ID" value="CAL1173386.1"/>
    <property type="molecule type" value="Genomic_DNA"/>
</dbReference>